<gene>
    <name evidence="2" type="ORF">GQ55_2G371500</name>
</gene>
<dbReference type="EMBL" id="CM009750">
    <property type="protein sequence ID" value="PUZ72163.1"/>
    <property type="molecule type" value="Genomic_DNA"/>
</dbReference>
<feature type="compositionally biased region" description="Basic residues" evidence="1">
    <location>
        <begin position="135"/>
        <end position="144"/>
    </location>
</feature>
<keyword evidence="3" id="KW-1185">Reference proteome</keyword>
<reference evidence="2 3" key="1">
    <citation type="submission" date="2018-04" db="EMBL/GenBank/DDBJ databases">
        <title>WGS assembly of Panicum hallii var. hallii HAL2.</title>
        <authorList>
            <person name="Lovell J."/>
            <person name="Jenkins J."/>
            <person name="Lowry D."/>
            <person name="Mamidi S."/>
            <person name="Sreedasyam A."/>
            <person name="Weng X."/>
            <person name="Barry K."/>
            <person name="Bonette J."/>
            <person name="Campitelli B."/>
            <person name="Daum C."/>
            <person name="Gordon S."/>
            <person name="Gould B."/>
            <person name="Lipzen A."/>
            <person name="MacQueen A."/>
            <person name="Palacio-Mejia J."/>
            <person name="Plott C."/>
            <person name="Shakirov E."/>
            <person name="Shu S."/>
            <person name="Yoshinaga Y."/>
            <person name="Zane M."/>
            <person name="Rokhsar D."/>
            <person name="Grimwood J."/>
            <person name="Schmutz J."/>
            <person name="Juenger T."/>
        </authorList>
    </citation>
    <scope>NUCLEOTIDE SEQUENCE [LARGE SCALE GENOMIC DNA]</scope>
    <source>
        <strain evidence="3">cv. HAL2</strain>
    </source>
</reference>
<feature type="compositionally biased region" description="Basic and acidic residues" evidence="1">
    <location>
        <begin position="11"/>
        <end position="22"/>
    </location>
</feature>
<name>A0A2T7EWF6_9POAL</name>
<feature type="compositionally biased region" description="Low complexity" evidence="1">
    <location>
        <begin position="55"/>
        <end position="76"/>
    </location>
</feature>
<evidence type="ECO:0000313" key="3">
    <source>
        <dbReference type="Proteomes" id="UP000244336"/>
    </source>
</evidence>
<evidence type="ECO:0000313" key="2">
    <source>
        <dbReference type="EMBL" id="PUZ72163.1"/>
    </source>
</evidence>
<sequence>MRPVPTPLLRCDSRALLRRDAGARSAGGTPAPPPPPRRCPLLAAAPPPRRRGPRARPSSPSSLDLAPGTVASTARSSSRRRECEGWPSAAALRCEVPLSARTRRRVARCSLPLLLATLRPRPPRQPSPRASSSRGRARMRRRSRSTSAMWCGRQAAARSRPPMLEMLPPCKRRRHTMLQSFGLSSLLAEGGGEQRAG</sequence>
<dbReference type="Proteomes" id="UP000244336">
    <property type="component" value="Chromosome 2"/>
</dbReference>
<evidence type="ECO:0000256" key="1">
    <source>
        <dbReference type="SAM" id="MobiDB-lite"/>
    </source>
</evidence>
<proteinExistence type="predicted"/>
<organism evidence="2 3">
    <name type="scientific">Panicum hallii var. hallii</name>
    <dbReference type="NCBI Taxonomy" id="1504633"/>
    <lineage>
        <taxon>Eukaryota</taxon>
        <taxon>Viridiplantae</taxon>
        <taxon>Streptophyta</taxon>
        <taxon>Embryophyta</taxon>
        <taxon>Tracheophyta</taxon>
        <taxon>Spermatophyta</taxon>
        <taxon>Magnoliopsida</taxon>
        <taxon>Liliopsida</taxon>
        <taxon>Poales</taxon>
        <taxon>Poaceae</taxon>
        <taxon>PACMAD clade</taxon>
        <taxon>Panicoideae</taxon>
        <taxon>Panicodae</taxon>
        <taxon>Paniceae</taxon>
        <taxon>Panicinae</taxon>
        <taxon>Panicum</taxon>
        <taxon>Panicum sect. Panicum</taxon>
    </lineage>
</organism>
<dbReference type="AlphaFoldDB" id="A0A2T7EWF6"/>
<protein>
    <submittedName>
        <fullName evidence="2">Uncharacterized protein</fullName>
    </submittedName>
</protein>
<feature type="region of interest" description="Disordered" evidence="1">
    <location>
        <begin position="117"/>
        <end position="156"/>
    </location>
</feature>
<accession>A0A2T7EWF6</accession>
<dbReference type="Gramene" id="PUZ72163">
    <property type="protein sequence ID" value="PUZ72163"/>
    <property type="gene ID" value="GQ55_2G371500"/>
</dbReference>
<feature type="region of interest" description="Disordered" evidence="1">
    <location>
        <begin position="1"/>
        <end position="82"/>
    </location>
</feature>